<feature type="transmembrane region" description="Helical" evidence="1">
    <location>
        <begin position="36"/>
        <end position="59"/>
    </location>
</feature>
<evidence type="ECO:0000256" key="1">
    <source>
        <dbReference type="SAM" id="Phobius"/>
    </source>
</evidence>
<dbReference type="Proteomes" id="UP001629246">
    <property type="component" value="Unassembled WGS sequence"/>
</dbReference>
<gene>
    <name evidence="2" type="ORF">PQR62_22940</name>
</gene>
<keyword evidence="1" id="KW-0472">Membrane</keyword>
<comment type="caution">
    <text evidence="2">The sequence shown here is derived from an EMBL/GenBank/DDBJ whole genome shotgun (WGS) entry which is preliminary data.</text>
</comment>
<protein>
    <recommendedName>
        <fullName evidence="4">ABC transmembrane type-1 domain-containing protein</fullName>
    </recommendedName>
</protein>
<sequence length="106" mass="11500">MSILAIAFPAEAAIPLAQSLIGTTAAFVRPVLGLGALFTLLMVFKPLVIGVLRAALLLVKPRKSLEQRIAQHKFSGVMMLNRMANQYSHSQPNFAAELRSLAARDK</sequence>
<accession>A0ABW9AHD4</accession>
<evidence type="ECO:0008006" key="4">
    <source>
        <dbReference type="Google" id="ProtNLM"/>
    </source>
</evidence>
<evidence type="ECO:0000313" key="3">
    <source>
        <dbReference type="Proteomes" id="UP001629246"/>
    </source>
</evidence>
<reference evidence="2 3" key="1">
    <citation type="journal article" date="2024" name="Chem. Sci.">
        <title>Discovery of megapolipeptins by genome mining of a Burkholderiales bacteria collection.</title>
        <authorList>
            <person name="Paulo B.S."/>
            <person name="Recchia M.J.J."/>
            <person name="Lee S."/>
            <person name="Fergusson C.H."/>
            <person name="Romanowski S.B."/>
            <person name="Hernandez A."/>
            <person name="Krull N."/>
            <person name="Liu D.Y."/>
            <person name="Cavanagh H."/>
            <person name="Bos A."/>
            <person name="Gray C.A."/>
            <person name="Murphy B.T."/>
            <person name="Linington R.G."/>
            <person name="Eustaquio A.S."/>
        </authorList>
    </citation>
    <scope>NUCLEOTIDE SEQUENCE [LARGE SCALE GENOMIC DNA]</scope>
    <source>
        <strain evidence="2 3">RL21-008-BIB-A</strain>
    </source>
</reference>
<organism evidence="2 3">
    <name type="scientific">Herbaspirillum lusitanum</name>
    <dbReference type="NCBI Taxonomy" id="213312"/>
    <lineage>
        <taxon>Bacteria</taxon>
        <taxon>Pseudomonadati</taxon>
        <taxon>Pseudomonadota</taxon>
        <taxon>Betaproteobacteria</taxon>
        <taxon>Burkholderiales</taxon>
        <taxon>Oxalobacteraceae</taxon>
        <taxon>Herbaspirillum</taxon>
    </lineage>
</organism>
<keyword evidence="1" id="KW-1133">Transmembrane helix</keyword>
<name>A0ABW9AHD4_9BURK</name>
<dbReference type="EMBL" id="JAQQFM010000012">
    <property type="protein sequence ID" value="MFL9927148.1"/>
    <property type="molecule type" value="Genomic_DNA"/>
</dbReference>
<proteinExistence type="predicted"/>
<keyword evidence="1" id="KW-0812">Transmembrane</keyword>
<keyword evidence="3" id="KW-1185">Reference proteome</keyword>
<evidence type="ECO:0000313" key="2">
    <source>
        <dbReference type="EMBL" id="MFL9927148.1"/>
    </source>
</evidence>
<dbReference type="RefSeq" id="WP_408160387.1">
    <property type="nucleotide sequence ID" value="NZ_JAQQFM010000012.1"/>
</dbReference>